<evidence type="ECO:0000256" key="2">
    <source>
        <dbReference type="ARBA" id="ARBA00022448"/>
    </source>
</evidence>
<feature type="transmembrane region" description="Helical" evidence="13">
    <location>
        <begin position="236"/>
        <end position="265"/>
    </location>
</feature>
<dbReference type="OrthoDB" id="69996at2759"/>
<dbReference type="AlphaFoldDB" id="A0A485KAN3"/>
<keyword evidence="11" id="KW-0407">Ion channel</keyword>
<reference evidence="16 17" key="1">
    <citation type="submission" date="2019-03" db="EMBL/GenBank/DDBJ databases">
        <authorList>
            <person name="Gaulin E."/>
            <person name="Dumas B."/>
        </authorList>
    </citation>
    <scope>NUCLEOTIDE SEQUENCE [LARGE SCALE GENOMIC DNA]</scope>
    <source>
        <strain evidence="16">CBS 568.67</strain>
    </source>
</reference>
<feature type="transmembrane region" description="Helical" evidence="13">
    <location>
        <begin position="99"/>
        <end position="120"/>
    </location>
</feature>
<keyword evidence="6" id="KW-0851">Voltage-gated channel</keyword>
<feature type="compositionally biased region" description="Basic residues" evidence="12">
    <location>
        <begin position="1"/>
        <end position="19"/>
    </location>
</feature>
<gene>
    <name evidence="16" type="primary">Aste57867_3495</name>
    <name evidence="15" type="ORF">As57867_003484</name>
    <name evidence="16" type="ORF">ASTE57867_3495</name>
</gene>
<evidence type="ECO:0000313" key="17">
    <source>
        <dbReference type="Proteomes" id="UP000332933"/>
    </source>
</evidence>
<dbReference type="Gene3D" id="1.10.287.70">
    <property type="match status" value="2"/>
</dbReference>
<keyword evidence="5" id="KW-0631">Potassium channel</keyword>
<evidence type="ECO:0000256" key="11">
    <source>
        <dbReference type="ARBA" id="ARBA00023303"/>
    </source>
</evidence>
<dbReference type="Gene3D" id="1.20.120.350">
    <property type="entry name" value="Voltage-gated potassium channels. Chain C"/>
    <property type="match status" value="2"/>
</dbReference>
<evidence type="ECO:0000256" key="6">
    <source>
        <dbReference type="ARBA" id="ARBA00022882"/>
    </source>
</evidence>
<evidence type="ECO:0000256" key="13">
    <source>
        <dbReference type="SAM" id="Phobius"/>
    </source>
</evidence>
<dbReference type="PANTHER" id="PTHR11537:SF254">
    <property type="entry name" value="POTASSIUM VOLTAGE-GATED CHANNEL PROTEIN SHAB"/>
    <property type="match status" value="1"/>
</dbReference>
<evidence type="ECO:0000256" key="1">
    <source>
        <dbReference type="ARBA" id="ARBA00004141"/>
    </source>
</evidence>
<dbReference type="Pfam" id="PF00520">
    <property type="entry name" value="Ion_trans"/>
    <property type="match status" value="2"/>
</dbReference>
<reference evidence="15" key="2">
    <citation type="submission" date="2019-06" db="EMBL/GenBank/DDBJ databases">
        <title>Genomics analysis of Aphanomyces spp. identifies a new class of oomycete effector associated with host adaptation.</title>
        <authorList>
            <person name="Gaulin E."/>
        </authorList>
    </citation>
    <scope>NUCLEOTIDE SEQUENCE</scope>
    <source>
        <strain evidence="15">CBS 578.67</strain>
    </source>
</reference>
<evidence type="ECO:0000256" key="12">
    <source>
        <dbReference type="SAM" id="MobiDB-lite"/>
    </source>
</evidence>
<keyword evidence="3" id="KW-0633">Potassium transport</keyword>
<dbReference type="EMBL" id="CAADRA010000612">
    <property type="protein sequence ID" value="VFT80659.1"/>
    <property type="molecule type" value="Genomic_DNA"/>
</dbReference>
<dbReference type="InterPro" id="IPR005821">
    <property type="entry name" value="Ion_trans_dom"/>
</dbReference>
<dbReference type="Proteomes" id="UP000332933">
    <property type="component" value="Unassembled WGS sequence"/>
</dbReference>
<organism evidence="16 17">
    <name type="scientific">Aphanomyces stellatus</name>
    <dbReference type="NCBI Taxonomy" id="120398"/>
    <lineage>
        <taxon>Eukaryota</taxon>
        <taxon>Sar</taxon>
        <taxon>Stramenopiles</taxon>
        <taxon>Oomycota</taxon>
        <taxon>Saprolegniomycetes</taxon>
        <taxon>Saprolegniales</taxon>
        <taxon>Verrucalvaceae</taxon>
        <taxon>Aphanomyces</taxon>
    </lineage>
</organism>
<evidence type="ECO:0000256" key="3">
    <source>
        <dbReference type="ARBA" id="ARBA00022538"/>
    </source>
</evidence>
<feature type="transmembrane region" description="Helical" evidence="13">
    <location>
        <begin position="174"/>
        <end position="195"/>
    </location>
</feature>
<evidence type="ECO:0000256" key="7">
    <source>
        <dbReference type="ARBA" id="ARBA00022958"/>
    </source>
</evidence>
<feature type="transmembrane region" description="Helical" evidence="13">
    <location>
        <begin position="140"/>
        <end position="162"/>
    </location>
</feature>
<feature type="transmembrane region" description="Helical" evidence="13">
    <location>
        <begin position="631"/>
        <end position="652"/>
    </location>
</feature>
<feature type="transmembrane region" description="Helical" evidence="13">
    <location>
        <begin position="690"/>
        <end position="708"/>
    </location>
</feature>
<feature type="region of interest" description="Disordered" evidence="12">
    <location>
        <begin position="1"/>
        <end position="53"/>
    </location>
</feature>
<keyword evidence="10 13" id="KW-0472">Membrane</keyword>
<dbReference type="PRINTS" id="PR00169">
    <property type="entry name" value="KCHANNEL"/>
</dbReference>
<evidence type="ECO:0000313" key="15">
    <source>
        <dbReference type="EMBL" id="KAF0715239.1"/>
    </source>
</evidence>
<evidence type="ECO:0000256" key="4">
    <source>
        <dbReference type="ARBA" id="ARBA00022692"/>
    </source>
</evidence>
<dbReference type="InterPro" id="IPR027359">
    <property type="entry name" value="Volt_channel_dom_sf"/>
</dbReference>
<feature type="transmembrane region" description="Helical" evidence="13">
    <location>
        <begin position="505"/>
        <end position="525"/>
    </location>
</feature>
<dbReference type="EMBL" id="VJMH01000612">
    <property type="protein sequence ID" value="KAF0715239.1"/>
    <property type="molecule type" value="Genomic_DNA"/>
</dbReference>
<feature type="domain" description="Ion transport" evidence="14">
    <location>
        <begin position="627"/>
        <end position="863"/>
    </location>
</feature>
<keyword evidence="2" id="KW-0813">Transport</keyword>
<feature type="transmembrane region" description="Helical" evidence="13">
    <location>
        <begin position="664"/>
        <end position="684"/>
    </location>
</feature>
<evidence type="ECO:0000256" key="5">
    <source>
        <dbReference type="ARBA" id="ARBA00022826"/>
    </source>
</evidence>
<keyword evidence="4 13" id="KW-0812">Transmembrane</keyword>
<evidence type="ECO:0000256" key="9">
    <source>
        <dbReference type="ARBA" id="ARBA00023065"/>
    </source>
</evidence>
<keyword evidence="9" id="KW-0406">Ion transport</keyword>
<feature type="transmembrane region" description="Helical" evidence="13">
    <location>
        <begin position="737"/>
        <end position="756"/>
    </location>
</feature>
<keyword evidence="17" id="KW-1185">Reference proteome</keyword>
<evidence type="ECO:0000259" key="14">
    <source>
        <dbReference type="Pfam" id="PF00520"/>
    </source>
</evidence>
<evidence type="ECO:0000256" key="8">
    <source>
        <dbReference type="ARBA" id="ARBA00022989"/>
    </source>
</evidence>
<dbReference type="SUPFAM" id="SSF81324">
    <property type="entry name" value="Voltage-gated potassium channels"/>
    <property type="match status" value="2"/>
</dbReference>
<keyword evidence="7" id="KW-0630">Potassium</keyword>
<dbReference type="InterPro" id="IPR028325">
    <property type="entry name" value="VG_K_chnl"/>
</dbReference>
<dbReference type="GO" id="GO:0001508">
    <property type="term" value="P:action potential"/>
    <property type="evidence" value="ECO:0007669"/>
    <property type="project" value="TreeGrafter"/>
</dbReference>
<evidence type="ECO:0000256" key="10">
    <source>
        <dbReference type="ARBA" id="ARBA00023136"/>
    </source>
</evidence>
<protein>
    <submittedName>
        <fullName evidence="16">Aste57867_3495 protein</fullName>
    </submittedName>
</protein>
<comment type="subcellular location">
    <subcellularLocation>
        <location evidence="1">Membrane</location>
        <topology evidence="1">Multi-pass membrane protein</topology>
    </subcellularLocation>
</comment>
<name>A0A485KAN3_9STRA</name>
<evidence type="ECO:0000313" key="16">
    <source>
        <dbReference type="EMBL" id="VFT80659.1"/>
    </source>
</evidence>
<accession>A0A485KAN3</accession>
<dbReference type="PANTHER" id="PTHR11537">
    <property type="entry name" value="VOLTAGE-GATED POTASSIUM CHANNEL"/>
    <property type="match status" value="1"/>
</dbReference>
<proteinExistence type="predicted"/>
<dbReference type="GO" id="GO:0005249">
    <property type="term" value="F:voltage-gated potassium channel activity"/>
    <property type="evidence" value="ECO:0007669"/>
    <property type="project" value="InterPro"/>
</dbReference>
<dbReference type="GO" id="GO:0008076">
    <property type="term" value="C:voltage-gated potassium channel complex"/>
    <property type="evidence" value="ECO:0007669"/>
    <property type="project" value="InterPro"/>
</dbReference>
<feature type="domain" description="Ion transport" evidence="14">
    <location>
        <begin position="99"/>
        <end position="334"/>
    </location>
</feature>
<keyword evidence="8 13" id="KW-1133">Transmembrane helix</keyword>
<feature type="transmembrane region" description="Helical" evidence="13">
    <location>
        <begin position="305"/>
        <end position="331"/>
    </location>
</feature>
<sequence length="1046" mass="118039">MVHAKPRVGTVRKRQKHRKSTDGLVTTNQQKAVPERQRAPAVVVPDTSQGPNKEIVAPDVRRRRLSTMKTMRKAPPKDTWQRRTRHMIKYSQASTGGRVYLYSVLTAIVLDFILMVLETLDGPANGGSDPTYPYLPTEQTYFACEVAFTVLFSADFLVKCLVARIQRKFWTRLVTWMDLLAVLPLYGSLFMQFGLGWTPETRLPIDRYLKLLQLFRIVRVSFMLRNLDGMRVLRSTFIECVAPLQITLFFLVTIVMVFATMLFYAEPCYDDRTCPFTDIFNAGFFVMATVSTTGYGDQVPSTDNIPAIVLSTAAMLFGTMYLAMPLAIIGIKYEHNWRRYINYSRTTRSIVELKVELRSTVTHRVNHHVNRVNLEYFRLTTNLSHLEQLVHEYLSIPPDALLAGHGADIQNARFEVLHQSSKHVLECYRLVALHMKVFRPHGKRLPMEPTNVRRKNSIMTLALNLINWAKQVVIQGDKRISSEAHLPTLAELPLRKRLRSILHTSTNPSWLFFFTVLLSLLVFYAETMPVLQAFGPHSFLCLDALATYCASATLESDPGCFVWTNQTAASPTPLRFDCTDDGDYTCYGTGFNFGSSHVFDCATQFASPDKICHLPQCQPGHVPIFDMTNRWHYVEAYCGVVFTVEFGLRMYAARSRRAFLRSPSTWIDMAALVPFIDAGIIAAITGHMAPVFAIVPTFPTVYLLIPLMKSLRIFKLGRHFKASSVLTHTIALTYKRLLIPLFFLFLGCVASGAFLYEIERGVDCFAHRPCVWRSWDLMTRHEIPQDIAASFPPGKRIQVQDDRLAVLTNLWVSTWLAVQTLTTVGYGDVTPRTPLGRLFDILTLVFGWCYTAMPLTVVGGQFHACFDHYLKKGVTNSDASTGTFSFERTNTAAPAALDVLTPDDTELLKQCGVLMLLLDNMIVNLYKINLLGPAPVALAVAPSDVGIRDEEIRHETVPILHRLSYRQLLGKRASSKVQVATPNGPSLRGVLVATDSDRLKRFLELKHLVESELAHLTATVLQLTRVVEKVVWRFDSGNDLDDLAGE</sequence>